<organism evidence="1 2">
    <name type="scientific">Arachis hypogaea</name>
    <name type="common">Peanut</name>
    <dbReference type="NCBI Taxonomy" id="3818"/>
    <lineage>
        <taxon>Eukaryota</taxon>
        <taxon>Viridiplantae</taxon>
        <taxon>Streptophyta</taxon>
        <taxon>Embryophyta</taxon>
        <taxon>Tracheophyta</taxon>
        <taxon>Spermatophyta</taxon>
        <taxon>Magnoliopsida</taxon>
        <taxon>eudicotyledons</taxon>
        <taxon>Gunneridae</taxon>
        <taxon>Pentapetalae</taxon>
        <taxon>rosids</taxon>
        <taxon>fabids</taxon>
        <taxon>Fabales</taxon>
        <taxon>Fabaceae</taxon>
        <taxon>Papilionoideae</taxon>
        <taxon>50 kb inversion clade</taxon>
        <taxon>dalbergioids sensu lato</taxon>
        <taxon>Dalbergieae</taxon>
        <taxon>Pterocarpus clade</taxon>
        <taxon>Arachis</taxon>
    </lineage>
</organism>
<protein>
    <recommendedName>
        <fullName evidence="3">MULE transposase domain-containing protein</fullName>
    </recommendedName>
</protein>
<dbReference type="AlphaFoldDB" id="A0A445DRN8"/>
<accession>A0A445DRN8</accession>
<name>A0A445DRN8_ARAHY</name>
<dbReference type="EMBL" id="SDMP01000003">
    <property type="protein sequence ID" value="RYR65838.1"/>
    <property type="molecule type" value="Genomic_DNA"/>
</dbReference>
<evidence type="ECO:0000313" key="2">
    <source>
        <dbReference type="Proteomes" id="UP000289738"/>
    </source>
</evidence>
<proteinExistence type="predicted"/>
<dbReference type="PANTHER" id="PTHR31973">
    <property type="entry name" value="POLYPROTEIN, PUTATIVE-RELATED"/>
    <property type="match status" value="1"/>
</dbReference>
<dbReference type="PANTHER" id="PTHR31973:SF187">
    <property type="entry name" value="MUTATOR TRANSPOSASE MUDRA PROTEIN"/>
    <property type="match status" value="1"/>
</dbReference>
<gene>
    <name evidence="1" type="ORF">Ahy_A03g011758</name>
</gene>
<comment type="caution">
    <text evidence="1">The sequence shown here is derived from an EMBL/GenBank/DDBJ whole genome shotgun (WGS) entry which is preliminary data.</text>
</comment>
<evidence type="ECO:0008006" key="3">
    <source>
        <dbReference type="Google" id="ProtNLM"/>
    </source>
</evidence>
<dbReference type="Proteomes" id="UP000289738">
    <property type="component" value="Chromosome A03"/>
</dbReference>
<reference evidence="1 2" key="1">
    <citation type="submission" date="2019-01" db="EMBL/GenBank/DDBJ databases">
        <title>Sequencing of cultivated peanut Arachis hypogaea provides insights into genome evolution and oil improvement.</title>
        <authorList>
            <person name="Chen X."/>
        </authorList>
    </citation>
    <scope>NUCLEOTIDE SEQUENCE [LARGE SCALE GENOMIC DNA]</scope>
    <source>
        <strain evidence="2">cv. Fuhuasheng</strain>
        <tissue evidence="1">Leaves</tissue>
    </source>
</reference>
<sequence length="160" mass="18314">MNPGSTVQICVKPQPDGEVIFDKMYVCLHGCKMGFKAGCHFLIGLDGAFLKTQFGGQILASMAQDANHHIYMISWAIDLELRGQLWECVRSITFQDFINNLNKIKRAYINKWPRESWTKSQFSHRLKLDNICNNACEVFNARIKEARSKSIITLPEEMSL</sequence>
<evidence type="ECO:0000313" key="1">
    <source>
        <dbReference type="EMBL" id="RYR65838.1"/>
    </source>
</evidence>
<keyword evidence="2" id="KW-1185">Reference proteome</keyword>